<protein>
    <submittedName>
        <fullName evidence="1">Uncharacterized protein</fullName>
    </submittedName>
</protein>
<dbReference type="RefSeq" id="WP_253358660.1">
    <property type="nucleotide sequence ID" value="NZ_JAIULA010000001.1"/>
</dbReference>
<accession>A0A9X2FG69</accession>
<organism evidence="1 2">
    <name type="scientific">Ligilactobacillus ubinensis</name>
    <dbReference type="NCBI Taxonomy" id="2876789"/>
    <lineage>
        <taxon>Bacteria</taxon>
        <taxon>Bacillati</taxon>
        <taxon>Bacillota</taxon>
        <taxon>Bacilli</taxon>
        <taxon>Lactobacillales</taxon>
        <taxon>Lactobacillaceae</taxon>
        <taxon>Ligilactobacillus</taxon>
    </lineage>
</organism>
<dbReference type="EMBL" id="JAIULA010000001">
    <property type="protein sequence ID" value="MCP0885887.1"/>
    <property type="molecule type" value="Genomic_DNA"/>
</dbReference>
<gene>
    <name evidence="1" type="ORF">LB941_00880</name>
</gene>
<name>A0A9X2FG69_9LACO</name>
<comment type="caution">
    <text evidence="1">The sequence shown here is derived from an EMBL/GenBank/DDBJ whole genome shotgun (WGS) entry which is preliminary data.</text>
</comment>
<evidence type="ECO:0000313" key="1">
    <source>
        <dbReference type="EMBL" id="MCP0885887.1"/>
    </source>
</evidence>
<reference evidence="1 2" key="1">
    <citation type="journal article" date="2023" name="Int. J. Syst. Evol. Microbiol.">
        <title>Ligilactobacillus ubinensis sp. nov., a novel species isolated from the wild ferment of a durian fruit (Durio zibethinus).</title>
        <authorList>
            <person name="Heng Y.C."/>
            <person name="Menon N."/>
            <person name="Chen B."/>
            <person name="Loo B.Z.L."/>
            <person name="Wong G.W.J."/>
            <person name="Lim A.C.H."/>
            <person name="Silvaraju S."/>
            <person name="Kittelmann S."/>
        </authorList>
    </citation>
    <scope>NUCLEOTIDE SEQUENCE [LARGE SCALE GENOMIC DNA]</scope>
    <source>
        <strain evidence="1 2">WILCCON 0076</strain>
    </source>
</reference>
<dbReference type="Proteomes" id="UP001139006">
    <property type="component" value="Unassembled WGS sequence"/>
</dbReference>
<evidence type="ECO:0000313" key="2">
    <source>
        <dbReference type="Proteomes" id="UP001139006"/>
    </source>
</evidence>
<keyword evidence="2" id="KW-1185">Reference proteome</keyword>
<sequence length="66" mass="7484">MEYGNVREALKLLLEYNDKQLNPGLKIGSLGEPQKLATVNDVQDFNLELLMNITDLLGMSDLYLEK</sequence>
<dbReference type="AlphaFoldDB" id="A0A9X2FG69"/>
<proteinExistence type="predicted"/>